<evidence type="ECO:0008006" key="2">
    <source>
        <dbReference type="Google" id="ProtNLM"/>
    </source>
</evidence>
<comment type="caution">
    <text evidence="1">The sequence shown here is derived from an EMBL/GenBank/DDBJ whole genome shotgun (WGS) entry which is preliminary data.</text>
</comment>
<gene>
    <name evidence="1" type="ORF">LCGC14_1929170</name>
</gene>
<protein>
    <recommendedName>
        <fullName evidence="2">DUF551 domain-containing protein</fullName>
    </recommendedName>
</protein>
<dbReference type="AlphaFoldDB" id="A0A0F9GBY8"/>
<evidence type="ECO:0000313" key="1">
    <source>
        <dbReference type="EMBL" id="KKL87996.1"/>
    </source>
</evidence>
<sequence length="76" mass="8746">MTVWTETWPEGDGDWYWFYGSPYGAKGKALMSVRVWKIWNGFCWVADGHFIYPENAEGVWVPMTLPGLPEKGKSDD</sequence>
<dbReference type="EMBL" id="LAZR01020688">
    <property type="protein sequence ID" value="KKL87996.1"/>
    <property type="molecule type" value="Genomic_DNA"/>
</dbReference>
<name>A0A0F9GBY8_9ZZZZ</name>
<reference evidence="1" key="1">
    <citation type="journal article" date="2015" name="Nature">
        <title>Complex archaea that bridge the gap between prokaryotes and eukaryotes.</title>
        <authorList>
            <person name="Spang A."/>
            <person name="Saw J.H."/>
            <person name="Jorgensen S.L."/>
            <person name="Zaremba-Niedzwiedzka K."/>
            <person name="Martijn J."/>
            <person name="Lind A.E."/>
            <person name="van Eijk R."/>
            <person name="Schleper C."/>
            <person name="Guy L."/>
            <person name="Ettema T.J."/>
        </authorList>
    </citation>
    <scope>NUCLEOTIDE SEQUENCE</scope>
</reference>
<organism evidence="1">
    <name type="scientific">marine sediment metagenome</name>
    <dbReference type="NCBI Taxonomy" id="412755"/>
    <lineage>
        <taxon>unclassified sequences</taxon>
        <taxon>metagenomes</taxon>
        <taxon>ecological metagenomes</taxon>
    </lineage>
</organism>
<accession>A0A0F9GBY8</accession>
<proteinExistence type="predicted"/>